<dbReference type="Pfam" id="PF00076">
    <property type="entry name" value="RRM_1"/>
    <property type="match status" value="2"/>
</dbReference>
<dbReference type="Gene3D" id="3.30.70.330">
    <property type="match status" value="3"/>
</dbReference>
<dbReference type="PANTHER" id="PTHR21245">
    <property type="entry name" value="HETEROGENEOUS NUCLEAR RIBONUCLEOPROTEIN"/>
    <property type="match status" value="1"/>
</dbReference>
<dbReference type="InterPro" id="IPR012677">
    <property type="entry name" value="Nucleotide-bd_a/b_plait_sf"/>
</dbReference>
<dbReference type="CDD" id="cd12249">
    <property type="entry name" value="RRM1_hnRNPR_like"/>
    <property type="match status" value="1"/>
</dbReference>
<dbReference type="Proteomes" id="UP000070412">
    <property type="component" value="Unassembled WGS sequence"/>
</dbReference>
<accession>A0A834RF40</accession>
<proteinExistence type="predicted"/>
<feature type="compositionally biased region" description="Low complexity" evidence="3">
    <location>
        <begin position="309"/>
        <end position="335"/>
    </location>
</feature>
<reference evidence="7" key="1">
    <citation type="journal article" date="2020" name="PLoS Negl. Trop. Dis.">
        <title>High-quality nuclear genome for Sarcoptes scabiei-A critical resource for a neglected parasite.</title>
        <authorList>
            <person name="Korhonen P.K."/>
            <person name="Gasser R.B."/>
            <person name="Ma G."/>
            <person name="Wang T."/>
            <person name="Stroehlein A.J."/>
            <person name="Young N.D."/>
            <person name="Ang C.S."/>
            <person name="Fernando D.D."/>
            <person name="Lu H.C."/>
            <person name="Taylor S."/>
            <person name="Reynolds S.L."/>
            <person name="Mofiz E."/>
            <person name="Najaraj S.H."/>
            <person name="Gowda H."/>
            <person name="Madugundu A."/>
            <person name="Renuse S."/>
            <person name="Holt D."/>
            <person name="Pandey A."/>
            <person name="Papenfuss A.T."/>
            <person name="Fischer K."/>
        </authorList>
    </citation>
    <scope>NUCLEOTIDE SEQUENCE [LARGE SCALE GENOMIC DNA]</scope>
</reference>
<evidence type="ECO:0000313" key="5">
    <source>
        <dbReference type="EMBL" id="KAF7494615.1"/>
    </source>
</evidence>
<dbReference type="AlphaFoldDB" id="A0A834RF40"/>
<evidence type="ECO:0000256" key="3">
    <source>
        <dbReference type="SAM" id="MobiDB-lite"/>
    </source>
</evidence>
<dbReference type="GO" id="GO:0003723">
    <property type="term" value="F:RNA binding"/>
    <property type="evidence" value="ECO:0007669"/>
    <property type="project" value="UniProtKB-UniRule"/>
</dbReference>
<evidence type="ECO:0000313" key="7">
    <source>
        <dbReference type="Proteomes" id="UP000070412"/>
    </source>
</evidence>
<name>A0A834RF40_SARSC</name>
<protein>
    <submittedName>
        <fullName evidence="5">APOBEC1 complementation factor</fullName>
    </submittedName>
</protein>
<organism evidence="5">
    <name type="scientific">Sarcoptes scabiei</name>
    <name type="common">Itch mite</name>
    <name type="synonym">Acarus scabiei</name>
    <dbReference type="NCBI Taxonomy" id="52283"/>
    <lineage>
        <taxon>Eukaryota</taxon>
        <taxon>Metazoa</taxon>
        <taxon>Ecdysozoa</taxon>
        <taxon>Arthropoda</taxon>
        <taxon>Chelicerata</taxon>
        <taxon>Arachnida</taxon>
        <taxon>Acari</taxon>
        <taxon>Acariformes</taxon>
        <taxon>Sarcoptiformes</taxon>
        <taxon>Astigmata</taxon>
        <taxon>Psoroptidia</taxon>
        <taxon>Sarcoptoidea</taxon>
        <taxon>Sarcoptidae</taxon>
        <taxon>Sarcoptinae</taxon>
        <taxon>Sarcoptes</taxon>
    </lineage>
</organism>
<dbReference type="SUPFAM" id="SSF54928">
    <property type="entry name" value="RNA-binding domain, RBD"/>
    <property type="match status" value="2"/>
</dbReference>
<sequence>MFKNSINQSKDLLIDRVASSNYRAAQENGQRIFGPPLDWNEDLSLPEKGSEVFVGKIPRDCFENELIPLFERPGKIFKMRLMVDFSGKNRGYCFVQYFNKKDAKRAVEMLNNYEIRDRCSIGVMHCRNNNRLFFGNLPNNLNRTEMIKEVAKYTPGIKNAIYYGGPHRDNGFGFVEYENHKATALARRKFFPGSILLFGRKPKVDWAKSEEDGNDDRSNNSVLYVRFFSPKTTEDELKAFFSIDYFGKRLEVLRTKKIRNFAFIYYRTIDDAQKAFFFLQTLNLNKTSINDPDQELEIKWAKNKQNDYTSSSSSSSSPSSLSVPLSPPSSVSTSSLKNMKQTSQASAQPLIFAATKNSNAIDQNFSKKSALSIKDGNKFDQSMLVDDIYRNQDQKQKCFPASNLEKLLEEEITAKDFIENNIIGYKDENRLVTIVPSSGTNPFINPLYFTLGSAYT</sequence>
<keyword evidence="1 2" id="KW-0694">RNA-binding</keyword>
<evidence type="ECO:0000259" key="4">
    <source>
        <dbReference type="PROSITE" id="PS50102"/>
    </source>
</evidence>
<dbReference type="EMBL" id="WVUK01000052">
    <property type="protein sequence ID" value="KAF7494615.1"/>
    <property type="molecule type" value="Genomic_DNA"/>
</dbReference>
<evidence type="ECO:0000256" key="1">
    <source>
        <dbReference type="ARBA" id="ARBA00022884"/>
    </source>
</evidence>
<feature type="domain" description="RRM" evidence="4">
    <location>
        <begin position="221"/>
        <end position="303"/>
    </location>
</feature>
<gene>
    <name evidence="5" type="ORF">SSS_6194</name>
</gene>
<keyword evidence="7" id="KW-1185">Reference proteome</keyword>
<dbReference type="OMA" id="VEWAYRE"/>
<dbReference type="InterPro" id="IPR035979">
    <property type="entry name" value="RBD_domain_sf"/>
</dbReference>
<dbReference type="EnsemblMetazoa" id="SSS_6194s_mrna">
    <property type="protein sequence ID" value="KAF7494615.1"/>
    <property type="gene ID" value="SSS_6194"/>
</dbReference>
<dbReference type="SMART" id="SM00360">
    <property type="entry name" value="RRM"/>
    <property type="match status" value="3"/>
</dbReference>
<feature type="domain" description="RRM" evidence="4">
    <location>
        <begin position="50"/>
        <end position="128"/>
    </location>
</feature>
<evidence type="ECO:0000256" key="2">
    <source>
        <dbReference type="PROSITE-ProRule" id="PRU00176"/>
    </source>
</evidence>
<dbReference type="PROSITE" id="PS50102">
    <property type="entry name" value="RRM"/>
    <property type="match status" value="3"/>
</dbReference>
<feature type="region of interest" description="Disordered" evidence="3">
    <location>
        <begin position="307"/>
        <end position="339"/>
    </location>
</feature>
<evidence type="ECO:0000313" key="6">
    <source>
        <dbReference type="EnsemblMetazoa" id="KAF7494615.1"/>
    </source>
</evidence>
<reference evidence="5" key="2">
    <citation type="submission" date="2020-01" db="EMBL/GenBank/DDBJ databases">
        <authorList>
            <person name="Korhonen P.K.K."/>
            <person name="Guangxu M.G."/>
            <person name="Wang T.W."/>
            <person name="Stroehlein A.J.S."/>
            <person name="Young N.D."/>
            <person name="Ang C.-S.A."/>
            <person name="Fernando D.W.F."/>
            <person name="Lu H.L."/>
            <person name="Taylor S.T."/>
            <person name="Ehtesham M.E.M."/>
            <person name="Najaraj S.H.N."/>
            <person name="Harsha G.H.G."/>
            <person name="Madugundu A.M."/>
            <person name="Renuse S.R."/>
            <person name="Holt D.H."/>
            <person name="Pandey A.P."/>
            <person name="Papenfuss A.P."/>
            <person name="Gasser R.B.G."/>
            <person name="Fischer K.F."/>
        </authorList>
    </citation>
    <scope>NUCLEOTIDE SEQUENCE</scope>
    <source>
        <strain evidence="5">SSS_KF_BRIS2020</strain>
    </source>
</reference>
<reference evidence="6" key="3">
    <citation type="submission" date="2022-06" db="UniProtKB">
        <authorList>
            <consortium name="EnsemblMetazoa"/>
        </authorList>
    </citation>
    <scope>IDENTIFICATION</scope>
</reference>
<dbReference type="OrthoDB" id="3800936at2759"/>
<feature type="domain" description="RRM" evidence="4">
    <location>
        <begin position="130"/>
        <end position="209"/>
    </location>
</feature>
<dbReference type="InterPro" id="IPR000504">
    <property type="entry name" value="RRM_dom"/>
</dbReference>